<dbReference type="PRINTS" id="PR01844">
    <property type="entry name" value="WNT4PROTEIN"/>
</dbReference>
<dbReference type="AlphaFoldDB" id="A0ABD0JST9"/>
<evidence type="ECO:0000256" key="9">
    <source>
        <dbReference type="ARBA" id="ARBA00023180"/>
    </source>
</evidence>
<comment type="function">
    <text evidence="11">Ligand for members of the frizzled family of seven transmembrane receptors.</text>
</comment>
<gene>
    <name evidence="12" type="ORF">BaRGS_00030842</name>
</gene>
<keyword evidence="8" id="KW-1015">Disulfide bond</keyword>
<dbReference type="Proteomes" id="UP001519460">
    <property type="component" value="Unassembled WGS sequence"/>
</dbReference>
<keyword evidence="13" id="KW-1185">Reference proteome</keyword>
<keyword evidence="4" id="KW-0964">Secreted</keyword>
<evidence type="ECO:0000256" key="8">
    <source>
        <dbReference type="ARBA" id="ARBA00023157"/>
    </source>
</evidence>
<dbReference type="EMBL" id="JACVVK020000338">
    <property type="protein sequence ID" value="KAK7477933.1"/>
    <property type="molecule type" value="Genomic_DNA"/>
</dbReference>
<keyword evidence="9" id="KW-0325">Glycoprotein</keyword>
<evidence type="ECO:0000256" key="7">
    <source>
        <dbReference type="ARBA" id="ARBA00022729"/>
    </source>
</evidence>
<evidence type="ECO:0000313" key="12">
    <source>
        <dbReference type="EMBL" id="KAK7477933.1"/>
    </source>
</evidence>
<comment type="similarity">
    <text evidence="2 11">Belongs to the Wnt family.</text>
</comment>
<accession>A0ABD0JST9</accession>
<organism evidence="12 13">
    <name type="scientific">Batillaria attramentaria</name>
    <dbReference type="NCBI Taxonomy" id="370345"/>
    <lineage>
        <taxon>Eukaryota</taxon>
        <taxon>Metazoa</taxon>
        <taxon>Spiralia</taxon>
        <taxon>Lophotrochozoa</taxon>
        <taxon>Mollusca</taxon>
        <taxon>Gastropoda</taxon>
        <taxon>Caenogastropoda</taxon>
        <taxon>Sorbeoconcha</taxon>
        <taxon>Cerithioidea</taxon>
        <taxon>Batillariidae</taxon>
        <taxon>Batillaria</taxon>
    </lineage>
</organism>
<evidence type="ECO:0000313" key="13">
    <source>
        <dbReference type="Proteomes" id="UP001519460"/>
    </source>
</evidence>
<evidence type="ECO:0000256" key="2">
    <source>
        <dbReference type="ARBA" id="ARBA00005683"/>
    </source>
</evidence>
<keyword evidence="7" id="KW-0732">Signal</keyword>
<evidence type="ECO:0000256" key="10">
    <source>
        <dbReference type="ARBA" id="ARBA00023288"/>
    </source>
</evidence>
<dbReference type="SMART" id="SM00097">
    <property type="entry name" value="WNT1"/>
    <property type="match status" value="1"/>
</dbReference>
<evidence type="ECO:0000256" key="3">
    <source>
        <dbReference type="ARBA" id="ARBA00022473"/>
    </source>
</evidence>
<keyword evidence="3 11" id="KW-0217">Developmental protein</keyword>
<dbReference type="PANTHER" id="PTHR12027:SF101">
    <property type="entry name" value="PROTEIN WNT-4"/>
    <property type="match status" value="1"/>
</dbReference>
<name>A0ABD0JST9_9CAEN</name>
<protein>
    <recommendedName>
        <fullName evidence="11">Protein Wnt</fullName>
    </recommendedName>
</protein>
<evidence type="ECO:0000256" key="5">
    <source>
        <dbReference type="ARBA" id="ARBA00022530"/>
    </source>
</evidence>
<comment type="subcellular location">
    <subcellularLocation>
        <location evidence="1 11">Secreted</location>
        <location evidence="1 11">Extracellular space</location>
        <location evidence="1 11">Extracellular matrix</location>
    </subcellularLocation>
</comment>
<proteinExistence type="inferred from homology"/>
<evidence type="ECO:0000256" key="4">
    <source>
        <dbReference type="ARBA" id="ARBA00022525"/>
    </source>
</evidence>
<keyword evidence="5" id="KW-0272">Extracellular matrix</keyword>
<dbReference type="InterPro" id="IPR009142">
    <property type="entry name" value="Wnt4"/>
</dbReference>
<evidence type="ECO:0000256" key="1">
    <source>
        <dbReference type="ARBA" id="ARBA00004498"/>
    </source>
</evidence>
<evidence type="ECO:0000256" key="11">
    <source>
        <dbReference type="RuleBase" id="RU003500"/>
    </source>
</evidence>
<dbReference type="PANTHER" id="PTHR12027">
    <property type="entry name" value="WNT RELATED"/>
    <property type="match status" value="1"/>
</dbReference>
<evidence type="ECO:0000256" key="6">
    <source>
        <dbReference type="ARBA" id="ARBA00022687"/>
    </source>
</evidence>
<sequence length="125" mass="14052">MSWVGSLGEEDRCDSLVGLVKRQRRLCRRNVELMDSVKTGALMAIEECQAQFQNRRWNCSTTDSNRLFGRVILKQGQSLSPLLGSSLASLVEGIVWIDCDCEIYYISIRIMSVSFTLGLSLPIDC</sequence>
<dbReference type="GO" id="GO:0016055">
    <property type="term" value="P:Wnt signaling pathway"/>
    <property type="evidence" value="ECO:0007669"/>
    <property type="project" value="UniProtKB-KW"/>
</dbReference>
<reference evidence="12 13" key="1">
    <citation type="journal article" date="2023" name="Sci. Data">
        <title>Genome assembly of the Korean intertidal mud-creeper Batillaria attramentaria.</title>
        <authorList>
            <person name="Patra A.K."/>
            <person name="Ho P.T."/>
            <person name="Jun S."/>
            <person name="Lee S.J."/>
            <person name="Kim Y."/>
            <person name="Won Y.J."/>
        </authorList>
    </citation>
    <scope>NUCLEOTIDE SEQUENCE [LARGE SCALE GENOMIC DNA]</scope>
    <source>
        <strain evidence="12">Wonlab-2016</strain>
    </source>
</reference>
<dbReference type="InterPro" id="IPR005817">
    <property type="entry name" value="Wnt"/>
</dbReference>
<keyword evidence="6 11" id="KW-0879">Wnt signaling pathway</keyword>
<comment type="caution">
    <text evidence="12">The sequence shown here is derived from an EMBL/GenBank/DDBJ whole genome shotgun (WGS) entry which is preliminary data.</text>
</comment>
<keyword evidence="10" id="KW-0449">Lipoprotein</keyword>
<dbReference type="Pfam" id="PF00110">
    <property type="entry name" value="wnt"/>
    <property type="match status" value="1"/>
</dbReference>